<feature type="compositionally biased region" description="Basic and acidic residues" evidence="1">
    <location>
        <begin position="1"/>
        <end position="16"/>
    </location>
</feature>
<keyword evidence="2" id="KW-0812">Transmembrane</keyword>
<dbReference type="Proteomes" id="UP001315686">
    <property type="component" value="Unassembled WGS sequence"/>
</dbReference>
<reference evidence="3 4" key="1">
    <citation type="journal article" date="2021" name="Arch. Microbiol.">
        <title>Harenicola maris gen. nov., sp. nov. isolated from the Sea of Japan shallow sediments.</title>
        <authorList>
            <person name="Romanenko L.A."/>
            <person name="Kurilenko V.V."/>
            <person name="Chernysheva N.Y."/>
            <person name="Tekutyeva L.A."/>
            <person name="Velansky P.V."/>
            <person name="Svetashev V.I."/>
            <person name="Isaeva M.P."/>
        </authorList>
    </citation>
    <scope>NUCLEOTIDE SEQUENCE [LARGE SCALE GENOMIC DNA]</scope>
    <source>
        <strain evidence="3 4">KMM 3653</strain>
    </source>
</reference>
<evidence type="ECO:0000256" key="1">
    <source>
        <dbReference type="SAM" id="MobiDB-lite"/>
    </source>
</evidence>
<organism evidence="3 4">
    <name type="scientific">Harenicola maris</name>
    <dbReference type="NCBI Taxonomy" id="2841044"/>
    <lineage>
        <taxon>Bacteria</taxon>
        <taxon>Pseudomonadati</taxon>
        <taxon>Pseudomonadota</taxon>
        <taxon>Alphaproteobacteria</taxon>
        <taxon>Rhodobacterales</taxon>
        <taxon>Paracoccaceae</taxon>
        <taxon>Harenicola</taxon>
    </lineage>
</organism>
<proteinExistence type="predicted"/>
<keyword evidence="2" id="KW-1133">Transmembrane helix</keyword>
<gene>
    <name evidence="3" type="ORF">IV417_07385</name>
</gene>
<comment type="caution">
    <text evidence="3">The sequence shown here is derived from an EMBL/GenBank/DDBJ whole genome shotgun (WGS) entry which is preliminary data.</text>
</comment>
<protein>
    <submittedName>
        <fullName evidence="3">Uncharacterized protein</fullName>
    </submittedName>
</protein>
<name>A0AAP2CRE5_9RHOB</name>
<keyword evidence="4" id="KW-1185">Reference proteome</keyword>
<dbReference type="RefSeq" id="WP_327793377.1">
    <property type="nucleotide sequence ID" value="NZ_JADQAZ010000001.1"/>
</dbReference>
<evidence type="ECO:0000313" key="4">
    <source>
        <dbReference type="Proteomes" id="UP001315686"/>
    </source>
</evidence>
<evidence type="ECO:0000313" key="3">
    <source>
        <dbReference type="EMBL" id="MBT0957201.1"/>
    </source>
</evidence>
<feature type="region of interest" description="Disordered" evidence="1">
    <location>
        <begin position="1"/>
        <end position="25"/>
    </location>
</feature>
<feature type="transmembrane region" description="Helical" evidence="2">
    <location>
        <begin position="35"/>
        <end position="55"/>
    </location>
</feature>
<sequence length="78" mass="8237">MAHIDAHDEHPAHPDDPNLAGISPTVRRRRNSGTALLVGLLAVIIAALIWFLSIADDAPEDDATPPLEVTPAITPATN</sequence>
<evidence type="ECO:0000256" key="2">
    <source>
        <dbReference type="SAM" id="Phobius"/>
    </source>
</evidence>
<dbReference type="EMBL" id="JADQAZ010000001">
    <property type="protein sequence ID" value="MBT0957201.1"/>
    <property type="molecule type" value="Genomic_DNA"/>
</dbReference>
<dbReference type="AlphaFoldDB" id="A0AAP2CRE5"/>
<keyword evidence="2" id="KW-0472">Membrane</keyword>
<accession>A0AAP2CRE5</accession>